<dbReference type="CDD" id="cd13132">
    <property type="entry name" value="MATE_eukaryotic"/>
    <property type="match status" value="1"/>
</dbReference>
<evidence type="ECO:0000256" key="7">
    <source>
        <dbReference type="RuleBase" id="RU004914"/>
    </source>
</evidence>
<keyword evidence="5 7" id="KW-1133">Transmembrane helix</keyword>
<keyword evidence="9" id="KW-1185">Reference proteome</keyword>
<feature type="transmembrane region" description="Helical" evidence="7">
    <location>
        <begin position="394"/>
        <end position="412"/>
    </location>
</feature>
<feature type="transmembrane region" description="Helical" evidence="7">
    <location>
        <begin position="424"/>
        <end position="448"/>
    </location>
</feature>
<name>A0ABM0WI76_CAMSA</name>
<keyword evidence="3" id="KW-0813">Transport</keyword>
<dbReference type="NCBIfam" id="TIGR00797">
    <property type="entry name" value="matE"/>
    <property type="match status" value="1"/>
</dbReference>
<evidence type="ECO:0000256" key="4">
    <source>
        <dbReference type="ARBA" id="ARBA00022692"/>
    </source>
</evidence>
<feature type="transmembrane region" description="Helical" evidence="7">
    <location>
        <begin position="454"/>
        <end position="475"/>
    </location>
</feature>
<keyword evidence="6 7" id="KW-0472">Membrane</keyword>
<keyword evidence="4 7" id="KW-0812">Transmembrane</keyword>
<feature type="transmembrane region" description="Helical" evidence="7">
    <location>
        <begin position="54"/>
        <end position="78"/>
    </location>
</feature>
<feature type="region of interest" description="Disordered" evidence="8">
    <location>
        <begin position="1"/>
        <end position="21"/>
    </location>
</feature>
<feature type="transmembrane region" description="Helical" evidence="7">
    <location>
        <begin position="136"/>
        <end position="160"/>
    </location>
</feature>
<reference evidence="9" key="1">
    <citation type="journal article" date="2014" name="Nat. Commun.">
        <title>The emerging biofuel crop Camelina sativa retains a highly undifferentiated hexaploid genome structure.</title>
        <authorList>
            <person name="Kagale S."/>
            <person name="Koh C."/>
            <person name="Nixon J."/>
            <person name="Bollina V."/>
            <person name="Clarke W.E."/>
            <person name="Tuteja R."/>
            <person name="Spillane C."/>
            <person name="Robinson S.J."/>
            <person name="Links M.G."/>
            <person name="Clarke C."/>
            <person name="Higgins E.E."/>
            <person name="Huebert T."/>
            <person name="Sharpe A.G."/>
            <person name="Parkin I.A."/>
        </authorList>
    </citation>
    <scope>NUCLEOTIDE SEQUENCE [LARGE SCALE GENOMIC DNA]</scope>
    <source>
        <strain evidence="9">cv. DH55</strain>
    </source>
</reference>
<feature type="transmembrane region" description="Helical" evidence="7">
    <location>
        <begin position="271"/>
        <end position="291"/>
    </location>
</feature>
<dbReference type="InterPro" id="IPR002528">
    <property type="entry name" value="MATE_fam"/>
</dbReference>
<comment type="subcellular location">
    <subcellularLocation>
        <location evidence="1">Membrane</location>
        <topology evidence="1">Multi-pass membrane protein</topology>
    </subcellularLocation>
</comment>
<dbReference type="GeneID" id="104751226"/>
<evidence type="ECO:0000256" key="5">
    <source>
        <dbReference type="ARBA" id="ARBA00022989"/>
    </source>
</evidence>
<reference evidence="10" key="2">
    <citation type="submission" date="2025-08" db="UniProtKB">
        <authorList>
            <consortium name="RefSeq"/>
        </authorList>
    </citation>
    <scope>IDENTIFICATION</scope>
    <source>
        <tissue evidence="10">Leaf</tissue>
    </source>
</reference>
<dbReference type="PANTHER" id="PTHR11206">
    <property type="entry name" value="MULTIDRUG RESISTANCE PROTEIN"/>
    <property type="match status" value="1"/>
</dbReference>
<gene>
    <name evidence="10" type="primary">LOC104751226</name>
</gene>
<evidence type="ECO:0000313" key="9">
    <source>
        <dbReference type="Proteomes" id="UP000694864"/>
    </source>
</evidence>
<feature type="transmembrane region" description="Helical" evidence="7">
    <location>
        <begin position="200"/>
        <end position="221"/>
    </location>
</feature>
<organism evidence="9 10">
    <name type="scientific">Camelina sativa</name>
    <name type="common">False flax</name>
    <name type="synonym">Myagrum sativum</name>
    <dbReference type="NCBI Taxonomy" id="90675"/>
    <lineage>
        <taxon>Eukaryota</taxon>
        <taxon>Viridiplantae</taxon>
        <taxon>Streptophyta</taxon>
        <taxon>Embryophyta</taxon>
        <taxon>Tracheophyta</taxon>
        <taxon>Spermatophyta</taxon>
        <taxon>Magnoliopsida</taxon>
        <taxon>eudicotyledons</taxon>
        <taxon>Gunneridae</taxon>
        <taxon>Pentapetalae</taxon>
        <taxon>rosids</taxon>
        <taxon>malvids</taxon>
        <taxon>Brassicales</taxon>
        <taxon>Brassicaceae</taxon>
        <taxon>Camelineae</taxon>
        <taxon>Camelina</taxon>
    </lineage>
</organism>
<dbReference type="Proteomes" id="UP000694864">
    <property type="component" value="Chromosome 16"/>
</dbReference>
<feature type="transmembrane region" description="Helical" evidence="7">
    <location>
        <begin position="227"/>
        <end position="250"/>
    </location>
</feature>
<feature type="transmembrane region" description="Helical" evidence="7">
    <location>
        <begin position="172"/>
        <end position="193"/>
    </location>
</feature>
<evidence type="ECO:0000256" key="1">
    <source>
        <dbReference type="ARBA" id="ARBA00004141"/>
    </source>
</evidence>
<dbReference type="RefSeq" id="XP_010471437.1">
    <property type="nucleotide sequence ID" value="XM_010473135.2"/>
</dbReference>
<feature type="compositionally biased region" description="Basic and acidic residues" evidence="8">
    <location>
        <begin position="1"/>
        <end position="15"/>
    </location>
</feature>
<accession>A0ABM0WI76</accession>
<dbReference type="Pfam" id="PF01554">
    <property type="entry name" value="MatE"/>
    <property type="match status" value="2"/>
</dbReference>
<feature type="transmembrane region" description="Helical" evidence="7">
    <location>
        <begin position="311"/>
        <end position="335"/>
    </location>
</feature>
<evidence type="ECO:0000313" key="10">
    <source>
        <dbReference type="RefSeq" id="XP_010471437.1"/>
    </source>
</evidence>
<feature type="transmembrane region" description="Helical" evidence="7">
    <location>
        <begin position="98"/>
        <end position="115"/>
    </location>
</feature>
<sequence length="499" mass="53590">METRQREKFMERGEGGDDSPANPLVVDVSSMDWKIRRRGGGGGGWIAEEVKKQLWLGGPLVATNLLQYLLQMISIMVVGHQGELALSSVSIASSFSQITGLSLLMGLSGGLGTLCGQSYGAKVERMLGIHTQRAMVVLLILCFPISILWINASSILVFIGQDAVIAQTSGSYVAFLIPGLFGFAILQCLNSFFTSQNRVFPLMLCSGLTTLLHVPVCWGLVSKSGLGIRGAALATSFSLWINVVLLSLYVKFSPACAKTWTGFSREALENVMVFLRLAVPSAFMVCLTIWSSETVVFLSGLLPNPVLETSVISTCLGISTVIRMVPYASACVVSVRVSNELGAGNPDNARRAIRVCLAMTLCVCVLSELVLLVTRETLGYTYSNESEVAEYVATMVPLLVISNLLDGLQAILSGVLGGSGWQKIGAYVTLGSYYLVGLPTSFFFGFVLGIGGMGIWLGVICATFAQVSAIAFVMTRTNWTEEVKKAKGRVYESIIPETE</sequence>
<dbReference type="InterPro" id="IPR045069">
    <property type="entry name" value="MATE_euk"/>
</dbReference>
<feature type="transmembrane region" description="Helical" evidence="7">
    <location>
        <begin position="355"/>
        <end position="374"/>
    </location>
</feature>
<evidence type="ECO:0000256" key="2">
    <source>
        <dbReference type="ARBA" id="ARBA00010199"/>
    </source>
</evidence>
<proteinExistence type="inferred from homology"/>
<comment type="similarity">
    <text evidence="2 7">Belongs to the multi antimicrobial extrusion (MATE) (TC 2.A.66.1) family.</text>
</comment>
<evidence type="ECO:0000256" key="8">
    <source>
        <dbReference type="SAM" id="MobiDB-lite"/>
    </source>
</evidence>
<evidence type="ECO:0000256" key="6">
    <source>
        <dbReference type="ARBA" id="ARBA00023136"/>
    </source>
</evidence>
<evidence type="ECO:0000256" key="3">
    <source>
        <dbReference type="ARBA" id="ARBA00022448"/>
    </source>
</evidence>
<protein>
    <recommendedName>
        <fullName evidence="7">Protein DETOXIFICATION</fullName>
    </recommendedName>
    <alternativeName>
        <fullName evidence="7">Multidrug and toxic compound extrusion protein</fullName>
    </alternativeName>
</protein>